<evidence type="ECO:0000313" key="2">
    <source>
        <dbReference type="Proteomes" id="UP001631969"/>
    </source>
</evidence>
<organism evidence="1 2">
    <name type="scientific">Paenibacillus mesotrionivorans</name>
    <dbReference type="NCBI Taxonomy" id="3160968"/>
    <lineage>
        <taxon>Bacteria</taxon>
        <taxon>Bacillati</taxon>
        <taxon>Bacillota</taxon>
        <taxon>Bacilli</taxon>
        <taxon>Bacillales</taxon>
        <taxon>Paenibacillaceae</taxon>
        <taxon>Paenibacillus</taxon>
    </lineage>
</organism>
<evidence type="ECO:0000313" key="1">
    <source>
        <dbReference type="EMBL" id="MFM9328169.1"/>
    </source>
</evidence>
<comment type="caution">
    <text evidence="1">The sequence shown here is derived from an EMBL/GenBank/DDBJ whole genome shotgun (WGS) entry which is preliminary data.</text>
</comment>
<name>A0ACC7NXS8_9BACL</name>
<accession>A0ACC7NXS8</accession>
<protein>
    <submittedName>
        <fullName evidence="1">Thioredoxin family protein</fullName>
    </submittedName>
</protein>
<keyword evidence="2" id="KW-1185">Reference proteome</keyword>
<sequence length="368" mass="40696">MKLAKSLLALVLLGALAAGCGSKTGNEASRGENTELETIQNGVVLYYDSSPQSQSLLGALTELSKSEKFDLVTIDVAKDKSKLDKYEKDNQKLIAGYQEVRSLEAGLSKLKLAGNANSKDQLNNVMLNYRKALNLVKNGKLNADQEKELDGLVKDIAGKQELSEADLKKLLELQKDARLKVPVYSALDGDAAPEKLPVMKVIYEGNHRTSFYFGQKPIPAETLANAENLRFYLKEKAWISNFQVSSDGPTIEKKLENKDTFILLVWGNSCPHCHKVMPVLDKLTSQTGIKVERIDTFNESNNKAYAKMAASGKYGLTQIKWVPTLVFIKDGQQQSTIGVYDWAVENATADMGYDIDDSKIKAFMEKAK</sequence>
<gene>
    <name evidence="1" type="ORF">ACI1P1_07720</name>
</gene>
<proteinExistence type="predicted"/>
<dbReference type="EMBL" id="JBJURJ010000004">
    <property type="protein sequence ID" value="MFM9328169.1"/>
    <property type="molecule type" value="Genomic_DNA"/>
</dbReference>
<reference evidence="1" key="1">
    <citation type="submission" date="2024-12" db="EMBL/GenBank/DDBJ databases">
        <authorList>
            <person name="Wu N."/>
        </authorList>
    </citation>
    <scope>NUCLEOTIDE SEQUENCE</scope>
    <source>
        <strain evidence="1">P15</strain>
    </source>
</reference>
<dbReference type="Proteomes" id="UP001631969">
    <property type="component" value="Unassembled WGS sequence"/>
</dbReference>